<proteinExistence type="predicted"/>
<sequence length="112" mass="12820">MGLFDRLRGNRRTGSSRQQLGRDLAHLRAWAGQRRGVEAYVEPRTSVTPTTVVLVAHDGEWTRRRLDGPRSAYQLGRELGIPVYDVALVGYPRRMREYTSRQAAQRRARGLD</sequence>
<dbReference type="AlphaFoldDB" id="A0A4D4J1B0"/>
<comment type="caution">
    <text evidence="1">The sequence shown here is derived from an EMBL/GenBank/DDBJ whole genome shotgun (WGS) entry which is preliminary data.</text>
</comment>
<organism evidence="1 2">
    <name type="scientific">Gandjariella thermophila</name>
    <dbReference type="NCBI Taxonomy" id="1931992"/>
    <lineage>
        <taxon>Bacteria</taxon>
        <taxon>Bacillati</taxon>
        <taxon>Actinomycetota</taxon>
        <taxon>Actinomycetes</taxon>
        <taxon>Pseudonocardiales</taxon>
        <taxon>Pseudonocardiaceae</taxon>
        <taxon>Gandjariella</taxon>
    </lineage>
</organism>
<keyword evidence="2" id="KW-1185">Reference proteome</keyword>
<gene>
    <name evidence="1" type="ORF">GTS_20480</name>
</gene>
<accession>A0A4D4J1B0</accession>
<evidence type="ECO:0000313" key="2">
    <source>
        <dbReference type="Proteomes" id="UP000298860"/>
    </source>
</evidence>
<dbReference type="OrthoDB" id="5192422at2"/>
<protein>
    <submittedName>
        <fullName evidence="1">Uncharacterized protein</fullName>
    </submittedName>
</protein>
<dbReference type="RefSeq" id="WP_137813530.1">
    <property type="nucleotide sequence ID" value="NZ_BJFL01000007.1"/>
</dbReference>
<reference evidence="2" key="1">
    <citation type="submission" date="2019-04" db="EMBL/GenBank/DDBJ databases">
        <title>Draft genome sequence of Pseudonocardiaceae bacterium SL3-2-4.</title>
        <authorList>
            <person name="Ningsih F."/>
            <person name="Yokota A."/>
            <person name="Sakai Y."/>
            <person name="Nanatani K."/>
            <person name="Yabe S."/>
            <person name="Oetari A."/>
            <person name="Sjamsuridzal W."/>
        </authorList>
    </citation>
    <scope>NUCLEOTIDE SEQUENCE [LARGE SCALE GENOMIC DNA]</scope>
    <source>
        <strain evidence="2">SL3-2-4</strain>
    </source>
</reference>
<dbReference type="Proteomes" id="UP000298860">
    <property type="component" value="Unassembled WGS sequence"/>
</dbReference>
<evidence type="ECO:0000313" key="1">
    <source>
        <dbReference type="EMBL" id="GDY30415.1"/>
    </source>
</evidence>
<dbReference type="EMBL" id="BJFL01000007">
    <property type="protein sequence ID" value="GDY30415.1"/>
    <property type="molecule type" value="Genomic_DNA"/>
</dbReference>
<name>A0A4D4J1B0_9PSEU</name>